<reference evidence="1 2" key="1">
    <citation type="submission" date="2024-04" db="EMBL/GenBank/DDBJ databases">
        <title>Draft genome sequence of Thalassolituus maritimus NBRC 116585.</title>
        <authorList>
            <person name="Miyakawa T."/>
            <person name="Kusuya Y."/>
            <person name="Miura T."/>
        </authorList>
    </citation>
    <scope>NUCLEOTIDE SEQUENCE [LARGE SCALE GENOMIC DNA]</scope>
    <source>
        <strain evidence="1 2">5NW40-0001</strain>
    </source>
</reference>
<accession>A0ABQ0A395</accession>
<dbReference type="RefSeq" id="WP_353296083.1">
    <property type="nucleotide sequence ID" value="NZ_BAABWH010000011.1"/>
</dbReference>
<keyword evidence="2" id="KW-1185">Reference proteome</keyword>
<evidence type="ECO:0000313" key="2">
    <source>
        <dbReference type="Proteomes" id="UP001481413"/>
    </source>
</evidence>
<dbReference type="InterPro" id="IPR035383">
    <property type="entry name" value="MauJ"/>
</dbReference>
<dbReference type="Proteomes" id="UP001481413">
    <property type="component" value="Unassembled WGS sequence"/>
</dbReference>
<protein>
    <submittedName>
        <fullName evidence="1">Uncharacterized protein</fullName>
    </submittedName>
</protein>
<gene>
    <name evidence="1" type="ORF">NBRC116585_29950</name>
</gene>
<dbReference type="Pfam" id="PF17419">
    <property type="entry name" value="MauJ"/>
    <property type="match status" value="1"/>
</dbReference>
<comment type="caution">
    <text evidence="1">The sequence shown here is derived from an EMBL/GenBank/DDBJ whole genome shotgun (WGS) entry which is preliminary data.</text>
</comment>
<name>A0ABQ0A395_9GAMM</name>
<evidence type="ECO:0000313" key="1">
    <source>
        <dbReference type="EMBL" id="GAA6146875.1"/>
    </source>
</evidence>
<organism evidence="1 2">
    <name type="scientific">Thalassolituus maritimus</name>
    <dbReference type="NCBI Taxonomy" id="484498"/>
    <lineage>
        <taxon>Bacteria</taxon>
        <taxon>Pseudomonadati</taxon>
        <taxon>Pseudomonadota</taxon>
        <taxon>Gammaproteobacteria</taxon>
        <taxon>Oceanospirillales</taxon>
        <taxon>Oceanospirillaceae</taxon>
        <taxon>Thalassolituus</taxon>
    </lineage>
</organism>
<dbReference type="EMBL" id="BAABWH010000011">
    <property type="protein sequence ID" value="GAA6146875.1"/>
    <property type="molecule type" value="Genomic_DNA"/>
</dbReference>
<sequence>MIWFDMAVSPKFSWPNTQVEIPFEGYRVVLQPRRKVEENPAERASTVSVIDLGGISFELGGTVASRFLSRIAWSMRGGVEELFVAGSNNPERPGWLGQGTYARSGWAQVDPWVHLYLPSTLDDDADLALGLFREGMSVNSSPFAFLSYFKILNIKHGGGSAQKNWINQNLQHLWYSPAVDRLNELNGTVSDIGKYLYEEGRCAVAHAHGNPIVNPDNYADKRRMESDLPLMKELAALFIERELGVLSESSYWDSLRNNRNLNSSDILTKTESGSGRIVYKCEH</sequence>
<proteinExistence type="predicted"/>